<name>A0A8S0YY17_ARCPL</name>
<comment type="caution">
    <text evidence="1">The sequence shown here is derived from an EMBL/GenBank/DDBJ whole genome shotgun (WGS) entry which is preliminary data.</text>
</comment>
<dbReference type="OrthoDB" id="7339092at2759"/>
<proteinExistence type="predicted"/>
<keyword evidence="3" id="KW-1185">Reference proteome</keyword>
<gene>
    <name evidence="1" type="ORF">APLA_LOCUS2085</name>
    <name evidence="2" type="ORF">APLA_LOCUS9885</name>
</gene>
<dbReference type="EMBL" id="CADEBC010000159">
    <property type="protein sequence ID" value="CAB3224602.1"/>
    <property type="molecule type" value="Genomic_DNA"/>
</dbReference>
<evidence type="ECO:0000313" key="1">
    <source>
        <dbReference type="EMBL" id="CAB3224602.1"/>
    </source>
</evidence>
<evidence type="ECO:0000313" key="3">
    <source>
        <dbReference type="Proteomes" id="UP000494106"/>
    </source>
</evidence>
<dbReference type="Proteomes" id="UP000494106">
    <property type="component" value="Unassembled WGS sequence"/>
</dbReference>
<accession>A0A8S0YY17</accession>
<dbReference type="Proteomes" id="UP000494256">
    <property type="component" value="Unassembled WGS sequence"/>
</dbReference>
<dbReference type="AlphaFoldDB" id="A0A8S0YY17"/>
<evidence type="ECO:0000313" key="4">
    <source>
        <dbReference type="Proteomes" id="UP000494256"/>
    </source>
</evidence>
<protein>
    <submittedName>
        <fullName evidence="1">Uncharacterized protein</fullName>
    </submittedName>
</protein>
<organism evidence="1 3">
    <name type="scientific">Arctia plantaginis</name>
    <name type="common">Wood tiger moth</name>
    <name type="synonym">Phalaena plantaginis</name>
    <dbReference type="NCBI Taxonomy" id="874455"/>
    <lineage>
        <taxon>Eukaryota</taxon>
        <taxon>Metazoa</taxon>
        <taxon>Ecdysozoa</taxon>
        <taxon>Arthropoda</taxon>
        <taxon>Hexapoda</taxon>
        <taxon>Insecta</taxon>
        <taxon>Pterygota</taxon>
        <taxon>Neoptera</taxon>
        <taxon>Endopterygota</taxon>
        <taxon>Lepidoptera</taxon>
        <taxon>Glossata</taxon>
        <taxon>Ditrysia</taxon>
        <taxon>Noctuoidea</taxon>
        <taxon>Erebidae</taxon>
        <taxon>Arctiinae</taxon>
        <taxon>Arctia</taxon>
    </lineage>
</organism>
<dbReference type="EMBL" id="CADEBD010000312">
    <property type="protein sequence ID" value="CAB3242272.1"/>
    <property type="molecule type" value="Genomic_DNA"/>
</dbReference>
<sequence length="106" mass="11723">MCRSKRFEFCMYLDVSLTGKGVMYNNNPRLLNLPVLEFARGARSQDKSVRVGAVPTAGHALAACDTRPAAHLTPHPALVLLQASAELSQHKPWGKQQHPRLLTCPY</sequence>
<reference evidence="3 4" key="1">
    <citation type="submission" date="2020-04" db="EMBL/GenBank/DDBJ databases">
        <authorList>
            <person name="Wallbank WR R."/>
            <person name="Pardo Diaz C."/>
            <person name="Kozak K."/>
            <person name="Martin S."/>
            <person name="Jiggins C."/>
            <person name="Moest M."/>
            <person name="Warren A I."/>
            <person name="Byers J.R.P. K."/>
            <person name="Montejo-Kovacevich G."/>
            <person name="Yen C E."/>
        </authorList>
    </citation>
    <scope>NUCLEOTIDE SEQUENCE [LARGE SCALE GENOMIC DNA]</scope>
</reference>
<evidence type="ECO:0000313" key="2">
    <source>
        <dbReference type="EMBL" id="CAB3242272.1"/>
    </source>
</evidence>